<proteinExistence type="predicted"/>
<protein>
    <submittedName>
        <fullName evidence="2">VP2</fullName>
    </submittedName>
</protein>
<dbReference type="Proteomes" id="UP000139727">
    <property type="component" value="Genome"/>
</dbReference>
<reference evidence="2 3" key="1">
    <citation type="journal article" date="2016" name="Genome Announc.">
        <title>Complete Sequence of the Smallest Polyomavirus Genome, Giant Guitarfish (Rhynchobatus djiddensis) Polyomavirus 1.</title>
        <authorList>
            <person name="Dill J.A."/>
            <person name="Ng T.F."/>
            <person name="Camus A.C."/>
        </authorList>
    </citation>
    <scope>NUCLEOTIDE SEQUENCE [LARGE SCALE GENOMIC DNA]</scope>
    <source>
        <strain evidence="2">UGA1</strain>
    </source>
</reference>
<evidence type="ECO:0000256" key="1">
    <source>
        <dbReference type="SAM" id="MobiDB-lite"/>
    </source>
</evidence>
<gene>
    <name evidence="2" type="primary">VP2</name>
</gene>
<dbReference type="RefSeq" id="YP_009116783.1">
    <property type="nucleotide sequence ID" value="NC_026244.1"/>
</dbReference>
<sequence>MGAVIAMLAAEGGTLALEEALGVSMAALETSAAIEGFAGVGEMMAASGMAGALEEAAMETLGTQAAQGMLSESLVGGGGIALATLNLSSGITGIMLSDFHGNGNRFPYLLKENQEGEIPAVLLSLTKSPIPGKKWGARRFVKKVGYKRKRRVKKRAQPPQEAEEVVEEERRYPLRRGPLFRRPRERQPYREEIENLLFVSAATSGVRKRRKARKPRCTRYYPNGNCQEKKGPKGPHSSKRRL</sequence>
<dbReference type="KEGG" id="vg:22921879"/>
<name>A0A0B5CMS5_9POLY</name>
<evidence type="ECO:0000313" key="2">
    <source>
        <dbReference type="EMBL" id="AJE25840.1"/>
    </source>
</evidence>
<feature type="region of interest" description="Disordered" evidence="1">
    <location>
        <begin position="203"/>
        <end position="242"/>
    </location>
</feature>
<feature type="compositionally biased region" description="Basic residues" evidence="1">
    <location>
        <begin position="232"/>
        <end position="242"/>
    </location>
</feature>
<dbReference type="EMBL" id="KP264963">
    <property type="protein sequence ID" value="AJE25840.1"/>
    <property type="molecule type" value="Genomic_DNA"/>
</dbReference>
<evidence type="ECO:0000313" key="3">
    <source>
        <dbReference type="Proteomes" id="UP000139727"/>
    </source>
</evidence>
<feature type="compositionally biased region" description="Basic residues" evidence="1">
    <location>
        <begin position="206"/>
        <end position="217"/>
    </location>
</feature>
<organism evidence="2 3">
    <name type="scientific">Rhynchobatus djiddensis polyomavirus 1</name>
    <dbReference type="NCBI Taxonomy" id="2170102"/>
    <lineage>
        <taxon>Viruses</taxon>
        <taxon>Monodnaviria</taxon>
        <taxon>Shotokuvirae</taxon>
        <taxon>Cossaviricota</taxon>
        <taxon>Papovaviricetes</taxon>
        <taxon>Sepolyvirales</taxon>
        <taxon>Polyomaviridae</taxon>
        <taxon>Etapolyomavirus</taxon>
        <taxon>Etapolyomavirus rhyndjiddensis</taxon>
    </lineage>
</organism>
<accession>A0A0B5CMS5</accession>
<feature type="region of interest" description="Disordered" evidence="1">
    <location>
        <begin position="149"/>
        <end position="168"/>
    </location>
</feature>
<dbReference type="GeneID" id="22921879"/>
<keyword evidence="3" id="KW-1185">Reference proteome</keyword>